<evidence type="ECO:0000256" key="2">
    <source>
        <dbReference type="ARBA" id="ARBA00022801"/>
    </source>
</evidence>
<keyword evidence="7" id="KW-1185">Reference proteome</keyword>
<dbReference type="PROSITE" id="PS51760">
    <property type="entry name" value="GH10_2"/>
    <property type="match status" value="1"/>
</dbReference>
<sequence>MKTNMGYITTGWVTAQKGCWSMLKGGFSDVSGIAQLYFESQNSAVEIWVDSISLQPFTQEEWKSHQEQSVNKVRKSKVKFVVVDQKKRPIPNATVSMKQTSSKFPFGCAINYNILFNPNYQKWFTSRFKLSVFENELKWYSTEQSQGHVDYSTSDALLKFCDSHSITVRGHNILWDVQNGNPSWVQSLSPDALQKATNGRVLSVVNKYKGRYSQLDVVNENIHGHFYEDKLGSSASVIFYNMTSQIDPDATLFLNDYNTIEESRDGNASPWKYLKKIKDFREFGYEGSLAIGLEGHFSYMSLPYIRAAIDVVAAAKLPIWVTELDVSAGPNQASFLEQILNELHAHPNLEGMMLWSARSPGGCYQMCLTDNNFNNLATGDVVDNFISYLSHKADSPGSGSTDANGIYVKSLFHGEYEVTVHHPNGVISSRQVDVVPREEAQGLHVVSIQI</sequence>
<dbReference type="Gene3D" id="3.20.20.80">
    <property type="entry name" value="Glycosidases"/>
    <property type="match status" value="1"/>
</dbReference>
<comment type="similarity">
    <text evidence="1">Belongs to the glycosyl hydrolase 10 (cellulase F) family.</text>
</comment>
<dbReference type="EMBL" id="BKCP01006482">
    <property type="protein sequence ID" value="GER42872.1"/>
    <property type="molecule type" value="Genomic_DNA"/>
</dbReference>
<evidence type="ECO:0000313" key="7">
    <source>
        <dbReference type="Proteomes" id="UP000325081"/>
    </source>
</evidence>
<keyword evidence="4" id="KW-0624">Polysaccharide degradation</keyword>
<dbReference type="OrthoDB" id="3055998at2759"/>
<evidence type="ECO:0000313" key="6">
    <source>
        <dbReference type="EMBL" id="GER42872.1"/>
    </source>
</evidence>
<dbReference type="Pfam" id="PF00331">
    <property type="entry name" value="Glyco_hydro_10"/>
    <property type="match status" value="1"/>
</dbReference>
<dbReference type="SUPFAM" id="SSF51445">
    <property type="entry name" value="(Trans)glycosidases"/>
    <property type="match status" value="1"/>
</dbReference>
<evidence type="ECO:0000256" key="1">
    <source>
        <dbReference type="ARBA" id="ARBA00007495"/>
    </source>
</evidence>
<dbReference type="GO" id="GO:0031176">
    <property type="term" value="F:endo-1,4-beta-xylanase activity"/>
    <property type="evidence" value="ECO:0007669"/>
    <property type="project" value="UniProtKB-ARBA"/>
</dbReference>
<feature type="domain" description="GH10" evidence="5">
    <location>
        <begin position="91"/>
        <end position="385"/>
    </location>
</feature>
<evidence type="ECO:0000259" key="5">
    <source>
        <dbReference type="PROSITE" id="PS51760"/>
    </source>
</evidence>
<dbReference type="PANTHER" id="PTHR31490:SF2">
    <property type="entry name" value="GLYCOSYL HYDROLASE FAMILY 10 PROTEIN"/>
    <property type="match status" value="1"/>
</dbReference>
<gene>
    <name evidence="6" type="ORF">STAS_19690</name>
</gene>
<dbReference type="PANTHER" id="PTHR31490">
    <property type="entry name" value="GLYCOSYL HYDROLASE"/>
    <property type="match status" value="1"/>
</dbReference>
<keyword evidence="2 6" id="KW-0378">Hydrolase</keyword>
<name>A0A5A7QD51_STRAF</name>
<keyword evidence="6" id="KW-0858">Xylan degradation</keyword>
<evidence type="ECO:0000256" key="3">
    <source>
        <dbReference type="ARBA" id="ARBA00023277"/>
    </source>
</evidence>
<reference evidence="7" key="1">
    <citation type="journal article" date="2019" name="Curr. Biol.">
        <title>Genome Sequence of Striga asiatica Provides Insight into the Evolution of Plant Parasitism.</title>
        <authorList>
            <person name="Yoshida S."/>
            <person name="Kim S."/>
            <person name="Wafula E.K."/>
            <person name="Tanskanen J."/>
            <person name="Kim Y.M."/>
            <person name="Honaas L."/>
            <person name="Yang Z."/>
            <person name="Spallek T."/>
            <person name="Conn C.E."/>
            <person name="Ichihashi Y."/>
            <person name="Cheong K."/>
            <person name="Cui S."/>
            <person name="Der J.P."/>
            <person name="Gundlach H."/>
            <person name="Jiao Y."/>
            <person name="Hori C."/>
            <person name="Ishida J.K."/>
            <person name="Kasahara H."/>
            <person name="Kiba T."/>
            <person name="Kim M.S."/>
            <person name="Koo N."/>
            <person name="Laohavisit A."/>
            <person name="Lee Y.H."/>
            <person name="Lumba S."/>
            <person name="McCourt P."/>
            <person name="Mortimer J.C."/>
            <person name="Mutuku J.M."/>
            <person name="Nomura T."/>
            <person name="Sasaki-Sekimoto Y."/>
            <person name="Seto Y."/>
            <person name="Wang Y."/>
            <person name="Wakatake T."/>
            <person name="Sakakibara H."/>
            <person name="Demura T."/>
            <person name="Yamaguchi S."/>
            <person name="Yoneyama K."/>
            <person name="Manabe R.I."/>
            <person name="Nelson D.C."/>
            <person name="Schulman A.H."/>
            <person name="Timko M.P."/>
            <person name="dePamphilis C.W."/>
            <person name="Choi D."/>
            <person name="Shirasu K."/>
        </authorList>
    </citation>
    <scope>NUCLEOTIDE SEQUENCE [LARGE SCALE GENOMIC DNA]</scope>
    <source>
        <strain evidence="7">cv. UVA1</strain>
    </source>
</reference>
<proteinExistence type="inferred from homology"/>
<organism evidence="6 7">
    <name type="scientific">Striga asiatica</name>
    <name type="common">Asiatic witchweed</name>
    <name type="synonym">Buchnera asiatica</name>
    <dbReference type="NCBI Taxonomy" id="4170"/>
    <lineage>
        <taxon>Eukaryota</taxon>
        <taxon>Viridiplantae</taxon>
        <taxon>Streptophyta</taxon>
        <taxon>Embryophyta</taxon>
        <taxon>Tracheophyta</taxon>
        <taxon>Spermatophyta</taxon>
        <taxon>Magnoliopsida</taxon>
        <taxon>eudicotyledons</taxon>
        <taxon>Gunneridae</taxon>
        <taxon>Pentapetalae</taxon>
        <taxon>asterids</taxon>
        <taxon>lamiids</taxon>
        <taxon>Lamiales</taxon>
        <taxon>Orobanchaceae</taxon>
        <taxon>Buchnereae</taxon>
        <taxon>Striga</taxon>
    </lineage>
</organism>
<dbReference type="SMART" id="SM00633">
    <property type="entry name" value="Glyco_10"/>
    <property type="match status" value="1"/>
</dbReference>
<keyword evidence="3" id="KW-0119">Carbohydrate metabolism</keyword>
<evidence type="ECO:0000256" key="4">
    <source>
        <dbReference type="ARBA" id="ARBA00023326"/>
    </source>
</evidence>
<dbReference type="InterPro" id="IPR017853">
    <property type="entry name" value="GH"/>
</dbReference>
<protein>
    <submittedName>
        <fullName evidence="6">Endo-1,4-beta-xylanase C</fullName>
    </submittedName>
</protein>
<dbReference type="InterPro" id="IPR001000">
    <property type="entry name" value="GH10_dom"/>
</dbReference>
<dbReference type="Proteomes" id="UP000325081">
    <property type="component" value="Unassembled WGS sequence"/>
</dbReference>
<dbReference type="GO" id="GO:0045493">
    <property type="term" value="P:xylan catabolic process"/>
    <property type="evidence" value="ECO:0007669"/>
    <property type="project" value="UniProtKB-KW"/>
</dbReference>
<keyword evidence="6" id="KW-0326">Glycosidase</keyword>
<dbReference type="AlphaFoldDB" id="A0A5A7QD51"/>
<dbReference type="InterPro" id="IPR044846">
    <property type="entry name" value="GH10"/>
</dbReference>
<accession>A0A5A7QD51</accession>
<comment type="caution">
    <text evidence="6">The sequence shown here is derived from an EMBL/GenBank/DDBJ whole genome shotgun (WGS) entry which is preliminary data.</text>
</comment>